<organism evidence="7 8">
    <name type="scientific">Kingdonia uniflora</name>
    <dbReference type="NCBI Taxonomy" id="39325"/>
    <lineage>
        <taxon>Eukaryota</taxon>
        <taxon>Viridiplantae</taxon>
        <taxon>Streptophyta</taxon>
        <taxon>Embryophyta</taxon>
        <taxon>Tracheophyta</taxon>
        <taxon>Spermatophyta</taxon>
        <taxon>Magnoliopsida</taxon>
        <taxon>Ranunculales</taxon>
        <taxon>Circaeasteraceae</taxon>
        <taxon>Kingdonia</taxon>
    </lineage>
</organism>
<reference evidence="7 8" key="1">
    <citation type="journal article" date="2020" name="IScience">
        <title>Genome Sequencing of the Endangered Kingdonia uniflora (Circaeasteraceae, Ranunculales) Reveals Potential Mechanisms of Evolutionary Specialization.</title>
        <authorList>
            <person name="Sun Y."/>
            <person name="Deng T."/>
            <person name="Zhang A."/>
            <person name="Moore M.J."/>
            <person name="Landis J.B."/>
            <person name="Lin N."/>
            <person name="Zhang H."/>
            <person name="Zhang X."/>
            <person name="Huang J."/>
            <person name="Zhang X."/>
            <person name="Sun H."/>
            <person name="Wang H."/>
        </authorList>
    </citation>
    <scope>NUCLEOTIDE SEQUENCE [LARGE SCALE GENOMIC DNA]</scope>
    <source>
        <strain evidence="7">TB1705</strain>
        <tissue evidence="7">Leaf</tissue>
    </source>
</reference>
<evidence type="ECO:0000256" key="3">
    <source>
        <dbReference type="ARBA" id="ARBA00023002"/>
    </source>
</evidence>
<dbReference type="InterPro" id="IPR050162">
    <property type="entry name" value="MsrA_MetSO_reductase"/>
</dbReference>
<dbReference type="SUPFAM" id="SSF55068">
    <property type="entry name" value="Peptide methionine sulfoxide reductase"/>
    <property type="match status" value="1"/>
</dbReference>
<dbReference type="Proteomes" id="UP000541444">
    <property type="component" value="Unassembled WGS sequence"/>
</dbReference>
<feature type="non-terminal residue" evidence="7">
    <location>
        <position position="1"/>
    </location>
</feature>
<dbReference type="Gene3D" id="3.30.1060.10">
    <property type="entry name" value="Peptide methionine sulphoxide reductase MsrA"/>
    <property type="match status" value="1"/>
</dbReference>
<protein>
    <recommendedName>
        <fullName evidence="2">peptide-methionine (S)-S-oxide reductase</fullName>
        <ecNumber evidence="2">1.8.4.11</ecNumber>
    </recommendedName>
    <alternativeName>
        <fullName evidence="5">Peptide-methionine (S)-S-oxide reductase</fullName>
    </alternativeName>
    <alternativeName>
        <fullName evidence="4">Protein-methionine-S-oxide reductase</fullName>
    </alternativeName>
</protein>
<dbReference type="GO" id="GO:0034599">
    <property type="term" value="P:cellular response to oxidative stress"/>
    <property type="evidence" value="ECO:0007669"/>
    <property type="project" value="TreeGrafter"/>
</dbReference>
<feature type="domain" description="Peptide methionine sulphoxide reductase MsrA" evidence="6">
    <location>
        <begin position="21"/>
        <end position="142"/>
    </location>
</feature>
<dbReference type="InterPro" id="IPR002569">
    <property type="entry name" value="Met_Sox_Rdtase_MsrA_dom"/>
</dbReference>
<keyword evidence="3" id="KW-0560">Oxidoreductase</keyword>
<dbReference type="OrthoDB" id="77405at2759"/>
<evidence type="ECO:0000313" key="7">
    <source>
        <dbReference type="EMBL" id="KAF6177107.1"/>
    </source>
</evidence>
<comment type="caution">
    <text evidence="7">The sequence shown here is derived from an EMBL/GenBank/DDBJ whole genome shotgun (WGS) entry which is preliminary data.</text>
</comment>
<dbReference type="EC" id="1.8.4.11" evidence="2"/>
<dbReference type="AlphaFoldDB" id="A0A7J7PCE1"/>
<accession>A0A7J7PCE1</accession>
<proteinExistence type="inferred from homology"/>
<dbReference type="InterPro" id="IPR036509">
    <property type="entry name" value="Met_Sox_Rdtase_MsrA_sf"/>
</dbReference>
<sequence>MSSPSLKLISLNRFYYDRGCLNGIVRTIAGYAGGAKLNLEFRSLADHAECVQIEYDPKLIRFRQLLDVFWSSQDSRQVFGQGPDVGNQYGSIIFTNGTEEVRLAATRKEREQTKSRTNIVTTQIQKLGTFYSAEPEHQVELKTNCIVLRASPMLLGLRNEQGQSRKGKRKGVYGHWNINYGVRGSDKGIVRGICQGSGV</sequence>
<dbReference type="PANTHER" id="PTHR42799">
    <property type="entry name" value="MITOCHONDRIAL PEPTIDE METHIONINE SULFOXIDE REDUCTASE"/>
    <property type="match status" value="1"/>
</dbReference>
<comment type="similarity">
    <text evidence="1">Belongs to the MsrA Met sulfoxide reductase family.</text>
</comment>
<evidence type="ECO:0000256" key="5">
    <source>
        <dbReference type="ARBA" id="ARBA00030643"/>
    </source>
</evidence>
<evidence type="ECO:0000256" key="1">
    <source>
        <dbReference type="ARBA" id="ARBA00005591"/>
    </source>
</evidence>
<name>A0A7J7PCE1_9MAGN</name>
<dbReference type="EMBL" id="JACGCM010000003">
    <property type="protein sequence ID" value="KAF6177107.1"/>
    <property type="molecule type" value="Genomic_DNA"/>
</dbReference>
<evidence type="ECO:0000259" key="6">
    <source>
        <dbReference type="Pfam" id="PF01625"/>
    </source>
</evidence>
<keyword evidence="8" id="KW-1185">Reference proteome</keyword>
<evidence type="ECO:0000256" key="4">
    <source>
        <dbReference type="ARBA" id="ARBA00030273"/>
    </source>
</evidence>
<dbReference type="PANTHER" id="PTHR42799:SF3">
    <property type="entry name" value="PEPTIDE METHIONINE SULFOXIDE REDUCTASE A5"/>
    <property type="match status" value="1"/>
</dbReference>
<dbReference type="GO" id="GO:0008113">
    <property type="term" value="F:peptide-methionine (S)-S-oxide reductase activity"/>
    <property type="evidence" value="ECO:0007669"/>
    <property type="project" value="UniProtKB-EC"/>
</dbReference>
<evidence type="ECO:0000313" key="8">
    <source>
        <dbReference type="Proteomes" id="UP000541444"/>
    </source>
</evidence>
<dbReference type="Pfam" id="PF01625">
    <property type="entry name" value="PMSR"/>
    <property type="match status" value="1"/>
</dbReference>
<evidence type="ECO:0000256" key="2">
    <source>
        <dbReference type="ARBA" id="ARBA00012502"/>
    </source>
</evidence>
<dbReference type="GO" id="GO:0005737">
    <property type="term" value="C:cytoplasm"/>
    <property type="evidence" value="ECO:0007669"/>
    <property type="project" value="TreeGrafter"/>
</dbReference>
<gene>
    <name evidence="7" type="ORF">GIB67_005095</name>
</gene>